<dbReference type="GO" id="GO:0003700">
    <property type="term" value="F:DNA-binding transcription factor activity"/>
    <property type="evidence" value="ECO:0007669"/>
    <property type="project" value="InterPro"/>
</dbReference>
<accession>A0A6V7NEG8</accession>
<comment type="subcellular location">
    <subcellularLocation>
        <location evidence="1">Nucleus</location>
    </subcellularLocation>
</comment>
<dbReference type="GO" id="GO:0003677">
    <property type="term" value="F:DNA binding"/>
    <property type="evidence" value="ECO:0007669"/>
    <property type="project" value="UniProtKB-KW"/>
</dbReference>
<feature type="region of interest" description="Disordered" evidence="6">
    <location>
        <begin position="145"/>
        <end position="171"/>
    </location>
</feature>
<evidence type="ECO:0000256" key="3">
    <source>
        <dbReference type="ARBA" id="ARBA00023125"/>
    </source>
</evidence>
<evidence type="ECO:0000256" key="4">
    <source>
        <dbReference type="ARBA" id="ARBA00023163"/>
    </source>
</evidence>
<feature type="compositionally biased region" description="Polar residues" evidence="6">
    <location>
        <begin position="145"/>
        <end position="154"/>
    </location>
</feature>
<keyword evidence="2" id="KW-0805">Transcription regulation</keyword>
<organism evidence="7">
    <name type="scientific">Ananas comosus var. bracteatus</name>
    <name type="common">red pineapple</name>
    <dbReference type="NCBI Taxonomy" id="296719"/>
    <lineage>
        <taxon>Eukaryota</taxon>
        <taxon>Viridiplantae</taxon>
        <taxon>Streptophyta</taxon>
        <taxon>Embryophyta</taxon>
        <taxon>Tracheophyta</taxon>
        <taxon>Spermatophyta</taxon>
        <taxon>Magnoliopsida</taxon>
        <taxon>Liliopsida</taxon>
        <taxon>Poales</taxon>
        <taxon>Bromeliaceae</taxon>
        <taxon>Bromelioideae</taxon>
        <taxon>Ananas</taxon>
    </lineage>
</organism>
<feature type="region of interest" description="Disordered" evidence="6">
    <location>
        <begin position="182"/>
        <end position="201"/>
    </location>
</feature>
<proteinExistence type="predicted"/>
<sequence>MLHHPNAIMMSQLADGRGEGGGREGASSEEIHRGAAEAVGAVGGRDQGLVPEGPAVAGHVRHPEDAARAYDDAARSLRGANARTNFGSSSSSSSSSSSTSGGGRVAEEDLPPFSFEDGGDADAEAEAEDLIDLLKAKLLEGRTASRQLPSQQGAISGRGAHQQLPGLPCRWPSAASASASVPAACNSTDGQSTKSTGVRPLSGLEKRLLSSSGVAKHSSSSSSTRDYSTGDYSWIAGNRSASSSSALQPTLQRSVLLRRLGHLFPRDCCWLVRKQ</sequence>
<dbReference type="EMBL" id="LR862129">
    <property type="protein sequence ID" value="CAD1816814.1"/>
    <property type="molecule type" value="Genomic_DNA"/>
</dbReference>
<feature type="compositionally biased region" description="Polar residues" evidence="6">
    <location>
        <begin position="185"/>
        <end position="196"/>
    </location>
</feature>
<feature type="compositionally biased region" description="Low complexity" evidence="6">
    <location>
        <begin position="87"/>
        <end position="99"/>
    </location>
</feature>
<dbReference type="InterPro" id="IPR036955">
    <property type="entry name" value="AP2/ERF_dom_sf"/>
</dbReference>
<evidence type="ECO:0008006" key="8">
    <source>
        <dbReference type="Google" id="ProtNLM"/>
    </source>
</evidence>
<name>A0A6V7NEG8_ANACO</name>
<dbReference type="Gene3D" id="3.30.730.10">
    <property type="entry name" value="AP2/ERF domain"/>
    <property type="match status" value="1"/>
</dbReference>
<feature type="region of interest" description="Disordered" evidence="6">
    <location>
        <begin position="82"/>
        <end position="120"/>
    </location>
</feature>
<protein>
    <recommendedName>
        <fullName evidence="8">AP2/ERF domain-containing protein</fullName>
    </recommendedName>
</protein>
<evidence type="ECO:0000256" key="1">
    <source>
        <dbReference type="ARBA" id="ARBA00004123"/>
    </source>
</evidence>
<dbReference type="AlphaFoldDB" id="A0A6V7NEG8"/>
<dbReference type="GO" id="GO:0005634">
    <property type="term" value="C:nucleus"/>
    <property type="evidence" value="ECO:0007669"/>
    <property type="project" value="UniProtKB-SubCell"/>
</dbReference>
<evidence type="ECO:0000256" key="2">
    <source>
        <dbReference type="ARBA" id="ARBA00023015"/>
    </source>
</evidence>
<evidence type="ECO:0000256" key="5">
    <source>
        <dbReference type="ARBA" id="ARBA00023242"/>
    </source>
</evidence>
<keyword evidence="5" id="KW-0539">Nucleus</keyword>
<dbReference type="InterPro" id="IPR016177">
    <property type="entry name" value="DNA-bd_dom_sf"/>
</dbReference>
<gene>
    <name evidence="7" type="ORF">CB5_LOCUS25</name>
</gene>
<reference evidence="7" key="1">
    <citation type="submission" date="2020-07" db="EMBL/GenBank/DDBJ databases">
        <authorList>
            <person name="Lin J."/>
        </authorList>
    </citation>
    <scope>NUCLEOTIDE SEQUENCE</scope>
</reference>
<evidence type="ECO:0000313" key="7">
    <source>
        <dbReference type="EMBL" id="CAD1816814.1"/>
    </source>
</evidence>
<evidence type="ECO:0000256" key="6">
    <source>
        <dbReference type="SAM" id="MobiDB-lite"/>
    </source>
</evidence>
<feature type="region of interest" description="Disordered" evidence="6">
    <location>
        <begin position="1"/>
        <end position="65"/>
    </location>
</feature>
<dbReference type="SUPFAM" id="SSF54171">
    <property type="entry name" value="DNA-binding domain"/>
    <property type="match status" value="1"/>
</dbReference>
<keyword evidence="3" id="KW-0238">DNA-binding</keyword>
<keyword evidence="4" id="KW-0804">Transcription</keyword>